<evidence type="ECO:0000313" key="3">
    <source>
        <dbReference type="EMBL" id="AFY00029.1"/>
    </source>
</evidence>
<sequence length="115" mass="13047">MTWVLLHNPSCSKSREAIEALRSIEGLEVRKYLENPLNEAELRSLIQKLDTPVSSLVRTKEALFTEAPFDVNSTEEVIHNLVKTPRLLERPILIGSKAAAIGRPFEKIQELLEKK</sequence>
<dbReference type="HOGENOM" id="CLU_116644_0_1_7"/>
<dbReference type="Gene3D" id="3.40.30.10">
    <property type="entry name" value="Glutaredoxin"/>
    <property type="match status" value="1"/>
</dbReference>
<dbReference type="Proteomes" id="UP000010074">
    <property type="component" value="Chromosome"/>
</dbReference>
<evidence type="ECO:0000256" key="1">
    <source>
        <dbReference type="ARBA" id="ARBA00007198"/>
    </source>
</evidence>
<dbReference type="STRING" id="1069642.Bdt_0320"/>
<proteinExistence type="inferred from homology"/>
<dbReference type="InterPro" id="IPR006660">
    <property type="entry name" value="Arsenate_reductase-like"/>
</dbReference>
<dbReference type="KEGG" id="bbat:Bdt_0320"/>
<dbReference type="SUPFAM" id="SSF52833">
    <property type="entry name" value="Thioredoxin-like"/>
    <property type="match status" value="1"/>
</dbReference>
<name>K7Z719_BDEBC</name>
<dbReference type="InterPro" id="IPR036249">
    <property type="entry name" value="Thioredoxin-like_sf"/>
</dbReference>
<dbReference type="PANTHER" id="PTHR30041">
    <property type="entry name" value="ARSENATE REDUCTASE"/>
    <property type="match status" value="1"/>
</dbReference>
<dbReference type="PANTHER" id="PTHR30041:SF4">
    <property type="entry name" value="ARSENATE REDUCTASE"/>
    <property type="match status" value="1"/>
</dbReference>
<gene>
    <name evidence="3" type="ORF">Bdt_0320</name>
</gene>
<dbReference type="Pfam" id="PF03960">
    <property type="entry name" value="ArsC"/>
    <property type="match status" value="1"/>
</dbReference>
<protein>
    <submittedName>
        <fullName evidence="3">Arsenate reductase</fullName>
    </submittedName>
</protein>
<dbReference type="EMBL" id="CP002930">
    <property type="protein sequence ID" value="AFY00029.1"/>
    <property type="molecule type" value="Genomic_DNA"/>
</dbReference>
<organism evidence="3 4">
    <name type="scientific">Bdellovibrio bacteriovorus str. Tiberius</name>
    <dbReference type="NCBI Taxonomy" id="1069642"/>
    <lineage>
        <taxon>Bacteria</taxon>
        <taxon>Pseudomonadati</taxon>
        <taxon>Bdellovibrionota</taxon>
        <taxon>Bdellovibrionia</taxon>
        <taxon>Bdellovibrionales</taxon>
        <taxon>Pseudobdellovibrionaceae</taxon>
        <taxon>Bdellovibrio</taxon>
    </lineage>
</organism>
<evidence type="ECO:0000313" key="4">
    <source>
        <dbReference type="Proteomes" id="UP000010074"/>
    </source>
</evidence>
<dbReference type="AlphaFoldDB" id="K7Z719"/>
<evidence type="ECO:0000256" key="2">
    <source>
        <dbReference type="PROSITE-ProRule" id="PRU01282"/>
    </source>
</evidence>
<comment type="similarity">
    <text evidence="1 2">Belongs to the ArsC family.</text>
</comment>
<reference evidence="3 4" key="1">
    <citation type="journal article" date="2012" name="BMC Genomics">
        <title>Genome analysis of a simultaneously predatory and prey-independent, novel Bdellovibrio bacteriovorus from the River Tiber, supports in silico predictions of both ancient and recent lateral gene transfer from diverse bacteria.</title>
        <authorList>
            <person name="Hobley L."/>
            <person name="Lerner T.R."/>
            <person name="Williams L.E."/>
            <person name="Lambert C."/>
            <person name="Till R."/>
            <person name="Milner D.S."/>
            <person name="Basford S.M."/>
            <person name="Capeness M.J."/>
            <person name="Fenton A.K."/>
            <person name="Atterbury R.J."/>
            <person name="Harris M.A."/>
            <person name="Sockett R.E."/>
        </authorList>
    </citation>
    <scope>NUCLEOTIDE SEQUENCE [LARGE SCALE GENOMIC DNA]</scope>
    <source>
        <strain evidence="3 4">Tiberius</strain>
    </source>
</reference>
<dbReference type="RefSeq" id="WP_015089513.1">
    <property type="nucleotide sequence ID" value="NC_019567.1"/>
</dbReference>
<dbReference type="PROSITE" id="PS51353">
    <property type="entry name" value="ARSC"/>
    <property type="match status" value="1"/>
</dbReference>
<dbReference type="PATRIC" id="fig|1069642.3.peg.316"/>
<accession>K7Z719</accession>
<dbReference type="OrthoDB" id="5296790at2"/>